<feature type="transmembrane region" description="Helical" evidence="14">
    <location>
        <begin position="160"/>
        <end position="180"/>
    </location>
</feature>
<evidence type="ECO:0000256" key="2">
    <source>
        <dbReference type="ARBA" id="ARBA00004651"/>
    </source>
</evidence>
<dbReference type="InterPro" id="IPR003661">
    <property type="entry name" value="HisK_dim/P_dom"/>
</dbReference>
<dbReference type="SMART" id="SM00387">
    <property type="entry name" value="HATPase_c"/>
    <property type="match status" value="1"/>
</dbReference>
<keyword evidence="18" id="KW-1185">Reference proteome</keyword>
<evidence type="ECO:0000256" key="5">
    <source>
        <dbReference type="ARBA" id="ARBA00022553"/>
    </source>
</evidence>
<dbReference type="KEGG" id="nft:FBF37_02650"/>
<accession>A0A4P9A3H5</accession>
<comment type="subcellular location">
    <subcellularLocation>
        <location evidence="2">Cell membrane</location>
        <topology evidence="2">Multi-pass membrane protein</topology>
    </subcellularLocation>
</comment>
<dbReference type="Gene3D" id="1.10.287.130">
    <property type="match status" value="1"/>
</dbReference>
<evidence type="ECO:0000313" key="17">
    <source>
        <dbReference type="EMBL" id="QCT42355.1"/>
    </source>
</evidence>
<evidence type="ECO:0000256" key="10">
    <source>
        <dbReference type="ARBA" id="ARBA00022840"/>
    </source>
</evidence>
<dbReference type="InterPro" id="IPR036097">
    <property type="entry name" value="HisK_dim/P_sf"/>
</dbReference>
<dbReference type="InterPro" id="IPR003660">
    <property type="entry name" value="HAMP_dom"/>
</dbReference>
<keyword evidence="9 17" id="KW-0418">Kinase</keyword>
<dbReference type="EC" id="2.7.13.3" evidence="3"/>
<evidence type="ECO:0000256" key="12">
    <source>
        <dbReference type="ARBA" id="ARBA00023012"/>
    </source>
</evidence>
<dbReference type="InterPro" id="IPR036890">
    <property type="entry name" value="HATPase_C_sf"/>
</dbReference>
<keyword evidence="12" id="KW-0902">Two-component regulatory system</keyword>
<dbReference type="PANTHER" id="PTHR45528">
    <property type="entry name" value="SENSOR HISTIDINE KINASE CPXA"/>
    <property type="match status" value="1"/>
</dbReference>
<proteinExistence type="predicted"/>
<evidence type="ECO:0000259" key="16">
    <source>
        <dbReference type="PROSITE" id="PS50885"/>
    </source>
</evidence>
<reference evidence="17 18" key="1">
    <citation type="submission" date="2019-04" db="EMBL/GenBank/DDBJ databases">
        <title>Saccharibacteria TM7 genomes.</title>
        <authorList>
            <person name="Bor B."/>
            <person name="He X."/>
            <person name="Chen T."/>
            <person name="Dewhirst F.E."/>
        </authorList>
    </citation>
    <scope>NUCLEOTIDE SEQUENCE [LARGE SCALE GENOMIC DNA]</scope>
    <source>
        <strain evidence="17 18">BB001</strain>
    </source>
</reference>
<evidence type="ECO:0000256" key="11">
    <source>
        <dbReference type="ARBA" id="ARBA00022989"/>
    </source>
</evidence>
<evidence type="ECO:0000256" key="6">
    <source>
        <dbReference type="ARBA" id="ARBA00022679"/>
    </source>
</evidence>
<evidence type="ECO:0000256" key="7">
    <source>
        <dbReference type="ARBA" id="ARBA00022692"/>
    </source>
</evidence>
<dbReference type="GO" id="GO:0005886">
    <property type="term" value="C:plasma membrane"/>
    <property type="evidence" value="ECO:0007669"/>
    <property type="project" value="UniProtKB-SubCell"/>
</dbReference>
<dbReference type="RefSeq" id="WP_138079228.1">
    <property type="nucleotide sequence ID" value="NZ_CP040004.1"/>
</dbReference>
<evidence type="ECO:0000259" key="15">
    <source>
        <dbReference type="PROSITE" id="PS50109"/>
    </source>
</evidence>
<evidence type="ECO:0000256" key="4">
    <source>
        <dbReference type="ARBA" id="ARBA00022475"/>
    </source>
</evidence>
<dbReference type="AlphaFoldDB" id="A0A4P9A3H5"/>
<evidence type="ECO:0000313" key="18">
    <source>
        <dbReference type="Proteomes" id="UP000310639"/>
    </source>
</evidence>
<dbReference type="PANTHER" id="PTHR45528:SF1">
    <property type="entry name" value="SENSOR HISTIDINE KINASE CPXA"/>
    <property type="match status" value="1"/>
</dbReference>
<dbReference type="Proteomes" id="UP000310639">
    <property type="component" value="Chromosome"/>
</dbReference>
<name>A0A4P9A3H5_9BACT</name>
<keyword evidence="6" id="KW-0808">Transferase</keyword>
<keyword evidence="5" id="KW-0597">Phosphoprotein</keyword>
<dbReference type="SMART" id="SM00388">
    <property type="entry name" value="HisKA"/>
    <property type="match status" value="1"/>
</dbReference>
<protein>
    <recommendedName>
        <fullName evidence="3">histidine kinase</fullName>
        <ecNumber evidence="3">2.7.13.3</ecNumber>
    </recommendedName>
</protein>
<organism evidence="17 18">
    <name type="scientific">Candidatus Nanosynbacter featherlites</name>
    <dbReference type="NCBI Taxonomy" id="2572088"/>
    <lineage>
        <taxon>Bacteria</taxon>
        <taxon>Candidatus Saccharimonadota</taxon>
        <taxon>Candidatus Saccharimonadia</taxon>
        <taxon>Candidatus Nanosynbacterales</taxon>
        <taxon>Candidatus Nanosynbacteraceae</taxon>
        <taxon>Candidatus Nanosynbacter</taxon>
    </lineage>
</organism>
<dbReference type="Pfam" id="PF00672">
    <property type="entry name" value="HAMP"/>
    <property type="match status" value="1"/>
</dbReference>
<dbReference type="OrthoDB" id="9762826at2"/>
<dbReference type="CDD" id="cd06225">
    <property type="entry name" value="HAMP"/>
    <property type="match status" value="1"/>
</dbReference>
<keyword evidence="11 14" id="KW-1133">Transmembrane helix</keyword>
<feature type="domain" description="HAMP" evidence="16">
    <location>
        <begin position="181"/>
        <end position="233"/>
    </location>
</feature>
<keyword evidence="13 14" id="KW-0472">Membrane</keyword>
<dbReference type="SMART" id="SM00304">
    <property type="entry name" value="HAMP"/>
    <property type="match status" value="1"/>
</dbReference>
<dbReference type="Pfam" id="PF02518">
    <property type="entry name" value="HATPase_c"/>
    <property type="match status" value="1"/>
</dbReference>
<dbReference type="Gene3D" id="3.30.565.10">
    <property type="entry name" value="Histidine kinase-like ATPase, C-terminal domain"/>
    <property type="match status" value="1"/>
</dbReference>
<dbReference type="Gene3D" id="6.10.340.10">
    <property type="match status" value="1"/>
</dbReference>
<comment type="catalytic activity">
    <reaction evidence="1">
        <text>ATP + protein L-histidine = ADP + protein N-phospho-L-histidine.</text>
        <dbReference type="EC" id="2.7.13.3"/>
    </reaction>
</comment>
<dbReference type="SUPFAM" id="SSF47384">
    <property type="entry name" value="Homodimeric domain of signal transducing histidine kinase"/>
    <property type="match status" value="1"/>
</dbReference>
<keyword evidence="7 14" id="KW-0812">Transmembrane</keyword>
<gene>
    <name evidence="17" type="ORF">FBF37_02650</name>
</gene>
<feature type="domain" description="Histidine kinase" evidence="15">
    <location>
        <begin position="255"/>
        <end position="461"/>
    </location>
</feature>
<dbReference type="PROSITE" id="PS50109">
    <property type="entry name" value="HIS_KIN"/>
    <property type="match status" value="1"/>
</dbReference>
<keyword evidence="10" id="KW-0067">ATP-binding</keyword>
<evidence type="ECO:0000256" key="8">
    <source>
        <dbReference type="ARBA" id="ARBA00022741"/>
    </source>
</evidence>
<evidence type="ECO:0000256" key="13">
    <source>
        <dbReference type="ARBA" id="ARBA00023136"/>
    </source>
</evidence>
<dbReference type="EMBL" id="CP040004">
    <property type="protein sequence ID" value="QCT42355.1"/>
    <property type="molecule type" value="Genomic_DNA"/>
</dbReference>
<keyword evidence="8" id="KW-0547">Nucleotide-binding</keyword>
<sequence>MKNLKLFPKTFLVSIGLFAALIILVHALVYTLMPQFYLQQKEREAADNLTALVVELRGKSTEEMRRLSQEFAQMKNVNITLTIDGHDQYFQGFQSINIVTDSGKSVDTSVVKIADGQTVDPRSVILRQGSVADKQGRTITVKLLADVAPVTQAKLATLQVLPYTMLGSLLVALVFSYIYSRFVTRPIRQMAAVTTTMQRLEKDAHYPVNSSDEIGVLGRNINELYQNLWQTIRSLEHENKRITQLEKEKIAFLRAASHELKTPLAALRIMLENMQLNIGEYKNRDQYLAESVAQVDRLAAMVNDVLRSGSVAEQALHQEKRLRIDKLAAEVVDDYMLLAKTRGMTFTVDARPTTIRANRDMIRHVISNLVSNAVRHGDVRSVIKITCNQNELAIENACRPLTKQQLQHVFDPFYRSSDDMKQHADSSGIGLYTVKMLLDTKGLDYDFTPHGRGMRFVVRFE</sequence>
<dbReference type="PROSITE" id="PS50885">
    <property type="entry name" value="HAMP"/>
    <property type="match status" value="1"/>
</dbReference>
<evidence type="ECO:0000256" key="14">
    <source>
        <dbReference type="SAM" id="Phobius"/>
    </source>
</evidence>
<keyword evidence="4" id="KW-1003">Cell membrane</keyword>
<evidence type="ECO:0000256" key="1">
    <source>
        <dbReference type="ARBA" id="ARBA00000085"/>
    </source>
</evidence>
<dbReference type="SUPFAM" id="SSF55874">
    <property type="entry name" value="ATPase domain of HSP90 chaperone/DNA topoisomerase II/histidine kinase"/>
    <property type="match status" value="1"/>
</dbReference>
<dbReference type="InterPro" id="IPR003594">
    <property type="entry name" value="HATPase_dom"/>
</dbReference>
<dbReference type="GO" id="GO:0000155">
    <property type="term" value="F:phosphorelay sensor kinase activity"/>
    <property type="evidence" value="ECO:0007669"/>
    <property type="project" value="InterPro"/>
</dbReference>
<evidence type="ECO:0000256" key="3">
    <source>
        <dbReference type="ARBA" id="ARBA00012438"/>
    </source>
</evidence>
<dbReference type="GO" id="GO:0005524">
    <property type="term" value="F:ATP binding"/>
    <property type="evidence" value="ECO:0007669"/>
    <property type="project" value="UniProtKB-KW"/>
</dbReference>
<evidence type="ECO:0000256" key="9">
    <source>
        <dbReference type="ARBA" id="ARBA00022777"/>
    </source>
</evidence>
<dbReference type="Pfam" id="PF00512">
    <property type="entry name" value="HisKA"/>
    <property type="match status" value="1"/>
</dbReference>
<dbReference type="SUPFAM" id="SSF158472">
    <property type="entry name" value="HAMP domain-like"/>
    <property type="match status" value="1"/>
</dbReference>
<dbReference type="InterPro" id="IPR050398">
    <property type="entry name" value="HssS/ArlS-like"/>
</dbReference>
<dbReference type="CDD" id="cd00082">
    <property type="entry name" value="HisKA"/>
    <property type="match status" value="1"/>
</dbReference>
<dbReference type="InterPro" id="IPR005467">
    <property type="entry name" value="His_kinase_dom"/>
</dbReference>